<keyword evidence="2" id="KW-0677">Repeat</keyword>
<feature type="repeat" description="WD" evidence="3">
    <location>
        <begin position="717"/>
        <end position="756"/>
    </location>
</feature>
<dbReference type="PROSITE" id="PS00678">
    <property type="entry name" value="WD_REPEATS_1"/>
    <property type="match status" value="3"/>
</dbReference>
<dbReference type="Pfam" id="PF12937">
    <property type="entry name" value="F-box-like"/>
    <property type="match status" value="1"/>
</dbReference>
<keyword evidence="6" id="KW-0436">Ligase</keyword>
<evidence type="ECO:0000256" key="1">
    <source>
        <dbReference type="ARBA" id="ARBA00022574"/>
    </source>
</evidence>
<feature type="region of interest" description="Disordered" evidence="4">
    <location>
        <begin position="835"/>
        <end position="865"/>
    </location>
</feature>
<dbReference type="InterPro" id="IPR036322">
    <property type="entry name" value="WD40_repeat_dom_sf"/>
</dbReference>
<feature type="domain" description="F-box" evidence="5">
    <location>
        <begin position="266"/>
        <end position="313"/>
    </location>
</feature>
<dbReference type="Gene3D" id="1.20.1280.50">
    <property type="match status" value="1"/>
</dbReference>
<dbReference type="PROSITE" id="PS50082">
    <property type="entry name" value="WD_REPEATS_2"/>
    <property type="match status" value="5"/>
</dbReference>
<dbReference type="AlphaFoldDB" id="A0A5B0LYW3"/>
<evidence type="ECO:0000313" key="6">
    <source>
        <dbReference type="EMBL" id="KAA1069601.1"/>
    </source>
</evidence>
<gene>
    <name evidence="6" type="primary">CDC4_2</name>
    <name evidence="6" type="ORF">PGT21_029072</name>
</gene>
<keyword evidence="7" id="KW-1185">Reference proteome</keyword>
<protein>
    <submittedName>
        <fullName evidence="6">SCF ubiquitin ligase complex subunit cdc4</fullName>
    </submittedName>
</protein>
<dbReference type="PROSITE" id="PS50294">
    <property type="entry name" value="WD_REPEATS_REGION"/>
    <property type="match status" value="4"/>
</dbReference>
<dbReference type="InterPro" id="IPR001810">
    <property type="entry name" value="F-box_dom"/>
</dbReference>
<feature type="compositionally biased region" description="Low complexity" evidence="4">
    <location>
        <begin position="85"/>
        <end position="123"/>
    </location>
</feature>
<dbReference type="GO" id="GO:0043130">
    <property type="term" value="F:ubiquitin binding"/>
    <property type="evidence" value="ECO:0007669"/>
    <property type="project" value="TreeGrafter"/>
</dbReference>
<feature type="region of interest" description="Disordered" evidence="4">
    <location>
        <begin position="85"/>
        <end position="196"/>
    </location>
</feature>
<evidence type="ECO:0000313" key="7">
    <source>
        <dbReference type="Proteomes" id="UP000324748"/>
    </source>
</evidence>
<dbReference type="OrthoDB" id="190105at2759"/>
<dbReference type="EMBL" id="VSWC01000183">
    <property type="protein sequence ID" value="KAA1069601.1"/>
    <property type="molecule type" value="Genomic_DNA"/>
</dbReference>
<feature type="repeat" description="WD" evidence="3">
    <location>
        <begin position="675"/>
        <end position="716"/>
    </location>
</feature>
<evidence type="ECO:0000256" key="2">
    <source>
        <dbReference type="ARBA" id="ARBA00022737"/>
    </source>
</evidence>
<keyword evidence="1 3" id="KW-0853">WD repeat</keyword>
<dbReference type="SMART" id="SM00320">
    <property type="entry name" value="WD40"/>
    <property type="match status" value="7"/>
</dbReference>
<dbReference type="PANTHER" id="PTHR19849">
    <property type="entry name" value="PHOSPHOLIPASE A-2-ACTIVATING PROTEIN"/>
    <property type="match status" value="1"/>
</dbReference>
<comment type="caution">
    <text evidence="6">The sequence shown here is derived from an EMBL/GenBank/DDBJ whole genome shotgun (WGS) entry which is preliminary data.</text>
</comment>
<feature type="compositionally biased region" description="Low complexity" evidence="4">
    <location>
        <begin position="391"/>
        <end position="423"/>
    </location>
</feature>
<dbReference type="InterPro" id="IPR001680">
    <property type="entry name" value="WD40_rpt"/>
</dbReference>
<dbReference type="GO" id="GO:0005634">
    <property type="term" value="C:nucleus"/>
    <property type="evidence" value="ECO:0007669"/>
    <property type="project" value="TreeGrafter"/>
</dbReference>
<dbReference type="InterPro" id="IPR019775">
    <property type="entry name" value="WD40_repeat_CS"/>
</dbReference>
<organism evidence="6 7">
    <name type="scientific">Puccinia graminis f. sp. tritici</name>
    <dbReference type="NCBI Taxonomy" id="56615"/>
    <lineage>
        <taxon>Eukaryota</taxon>
        <taxon>Fungi</taxon>
        <taxon>Dikarya</taxon>
        <taxon>Basidiomycota</taxon>
        <taxon>Pucciniomycotina</taxon>
        <taxon>Pucciniomycetes</taxon>
        <taxon>Pucciniales</taxon>
        <taxon>Pucciniaceae</taxon>
        <taxon>Puccinia</taxon>
    </lineage>
</organism>
<dbReference type="FunFam" id="2.130.10.10:FF:001079">
    <property type="entry name" value="Cell division control protein 4"/>
    <property type="match status" value="1"/>
</dbReference>
<dbReference type="PRINTS" id="PR00320">
    <property type="entry name" value="GPROTEINBRPT"/>
</dbReference>
<dbReference type="Gene3D" id="2.130.10.10">
    <property type="entry name" value="YVTN repeat-like/Quinoprotein amine dehydrogenase"/>
    <property type="match status" value="1"/>
</dbReference>
<feature type="region of interest" description="Disordered" evidence="4">
    <location>
        <begin position="391"/>
        <end position="432"/>
    </location>
</feature>
<feature type="compositionally biased region" description="Polar residues" evidence="4">
    <location>
        <begin position="130"/>
        <end position="142"/>
    </location>
</feature>
<dbReference type="GO" id="GO:0010992">
    <property type="term" value="P:ubiquitin recycling"/>
    <property type="evidence" value="ECO:0007669"/>
    <property type="project" value="TreeGrafter"/>
</dbReference>
<dbReference type="InterPro" id="IPR020472">
    <property type="entry name" value="WD40_PAC1"/>
</dbReference>
<proteinExistence type="predicted"/>
<evidence type="ECO:0000256" key="3">
    <source>
        <dbReference type="PROSITE-ProRule" id="PRU00221"/>
    </source>
</evidence>
<feature type="repeat" description="WD" evidence="3">
    <location>
        <begin position="635"/>
        <end position="674"/>
    </location>
</feature>
<dbReference type="Proteomes" id="UP000324748">
    <property type="component" value="Unassembled WGS sequence"/>
</dbReference>
<dbReference type="InterPro" id="IPR036047">
    <property type="entry name" value="F-box-like_dom_sf"/>
</dbReference>
<evidence type="ECO:0000256" key="4">
    <source>
        <dbReference type="SAM" id="MobiDB-lite"/>
    </source>
</evidence>
<dbReference type="Pfam" id="PF00400">
    <property type="entry name" value="WD40"/>
    <property type="match status" value="5"/>
</dbReference>
<dbReference type="PROSITE" id="PS50181">
    <property type="entry name" value="FBOX"/>
    <property type="match status" value="1"/>
</dbReference>
<reference evidence="6 7" key="1">
    <citation type="submission" date="2019-05" db="EMBL/GenBank/DDBJ databases">
        <title>Emergence of the Ug99 lineage of the wheat stem rust pathogen through somatic hybridization.</title>
        <authorList>
            <person name="Li F."/>
            <person name="Upadhyaya N.M."/>
            <person name="Sperschneider J."/>
            <person name="Matny O."/>
            <person name="Nguyen-Phuc H."/>
            <person name="Mago R."/>
            <person name="Raley C."/>
            <person name="Miller M.E."/>
            <person name="Silverstein K.A.T."/>
            <person name="Henningsen E."/>
            <person name="Hirsch C.D."/>
            <person name="Visser B."/>
            <person name="Pretorius Z.A."/>
            <person name="Steffenson B.J."/>
            <person name="Schwessinger B."/>
            <person name="Dodds P.N."/>
            <person name="Figueroa M."/>
        </authorList>
    </citation>
    <scope>NUCLEOTIDE SEQUENCE [LARGE SCALE GENOMIC DNA]</scope>
    <source>
        <strain evidence="6">21-0</strain>
    </source>
</reference>
<sequence>MSQPTAFHFPPATQKTVITTTTTTTLNFPPLLIPQTQTQTNNNDDINLDQFPLAEATIPEDWTQRGLPLVFGNGSFAKFNPALSPSLPTASPSPSTHINPSNNSSSTTTTTTTTTTSSNNLNHPSRKRTTTSPQAPTNLTTNSSPPPSRSKKPKLEHTNQFYEPPSHLLPDHMQITPPDSTKNLNNNHHHHHQENNATTPLATVHPLQAANAHLELATSLSLPNLTAEFSRLPVALQQFTLFNLLKRSRLPVLQFVQQMIGPALKRDFICDSPPEIAVLILSKLDGTTLCRASAVSRTWYNMINNSRSIWKHRLKAENLWIGDGSEEIDAEECALVERGSKHWEISRFSRLWKAGVWNNPSSGSSPSSSSSSSAYQNQRLDKIGPARSSSIHPLYSDPSSSSSSLAVHNQSQPSISSSSDQESTIGDNQSDIKNNILSGSDSFKLLYRRRFLTRRNWMKKEPRRITFQGHALTVVTCIQFDWSKMVAASDDNVVHSYDLRTGRRLQNFIGHQGGVWALQYVGDTLVTGSTDRTVRVWNMRTGRNTHVFHGHTSTVRCLQIVEPVNVNPKTNEAPIWEPAHPVIVTGSRDYTLRVWKLPSETDEDYVGCPTPGSPDEIGPAASDTNSGNRFHLHFLRGHNHAVRALAAKGRTMVSGSYDCTVRAWDIMTGKCTQVMRGHQQKIYSVVLDGSRGRCASGSMDNTVRLWDLSTGETIRILGEHSSLVGLLGLSPRRLVSAAADATLRVWDPSTGACRYELKGHLGAITCFTHDEFRVVSGADGTLKLWNGENGVLVGDLLAGFSAVWQVSMDERFCVVAVQRGTESEYVVLDFGRSDGKVDREEPREEEPREEEPHEELREPSPPIPPIAPIPRHLRHLRHLHHNHRPISGEHAFLLYPDQHEVDHTPIEDPEGLIKLVARLEELGRCSSIAEPINKHYIIHAHKSS</sequence>
<evidence type="ECO:0000259" key="5">
    <source>
        <dbReference type="PROSITE" id="PS50181"/>
    </source>
</evidence>
<accession>A0A5B0LYW3</accession>
<feature type="compositionally biased region" description="Basic and acidic residues" evidence="4">
    <location>
        <begin position="835"/>
        <end position="858"/>
    </location>
</feature>
<feature type="repeat" description="WD" evidence="3">
    <location>
        <begin position="508"/>
        <end position="547"/>
    </location>
</feature>
<dbReference type="GO" id="GO:0016874">
    <property type="term" value="F:ligase activity"/>
    <property type="evidence" value="ECO:0007669"/>
    <property type="project" value="UniProtKB-KW"/>
</dbReference>
<dbReference type="SUPFAM" id="SSF81383">
    <property type="entry name" value="F-box domain"/>
    <property type="match status" value="1"/>
</dbReference>
<dbReference type="SUPFAM" id="SSF50978">
    <property type="entry name" value="WD40 repeat-like"/>
    <property type="match status" value="1"/>
</dbReference>
<dbReference type="SMART" id="SM00256">
    <property type="entry name" value="FBOX"/>
    <property type="match status" value="1"/>
</dbReference>
<feature type="repeat" description="WD" evidence="3">
    <location>
        <begin position="576"/>
        <end position="605"/>
    </location>
</feature>
<dbReference type="InterPro" id="IPR015943">
    <property type="entry name" value="WD40/YVTN_repeat-like_dom_sf"/>
</dbReference>
<dbReference type="GO" id="GO:0043161">
    <property type="term" value="P:proteasome-mediated ubiquitin-dependent protein catabolic process"/>
    <property type="evidence" value="ECO:0007669"/>
    <property type="project" value="TreeGrafter"/>
</dbReference>
<dbReference type="GO" id="GO:0005737">
    <property type="term" value="C:cytoplasm"/>
    <property type="evidence" value="ECO:0007669"/>
    <property type="project" value="TreeGrafter"/>
</dbReference>
<dbReference type="CDD" id="cd00200">
    <property type="entry name" value="WD40"/>
    <property type="match status" value="1"/>
</dbReference>
<dbReference type="PANTHER" id="PTHR19849:SF1">
    <property type="entry name" value="F-BOX_WD REPEAT-CONTAINING PROTEIN 7"/>
    <property type="match status" value="1"/>
</dbReference>
<name>A0A5B0LYW3_PUCGR</name>